<dbReference type="Proteomes" id="UP000823405">
    <property type="component" value="Unassembled WGS sequence"/>
</dbReference>
<name>A0A9P6UF57_9FUNG</name>
<proteinExistence type="predicted"/>
<organism evidence="2 3">
    <name type="scientific">Linnemannia gamsii</name>
    <dbReference type="NCBI Taxonomy" id="64522"/>
    <lineage>
        <taxon>Eukaryota</taxon>
        <taxon>Fungi</taxon>
        <taxon>Fungi incertae sedis</taxon>
        <taxon>Mucoromycota</taxon>
        <taxon>Mortierellomycotina</taxon>
        <taxon>Mortierellomycetes</taxon>
        <taxon>Mortierellales</taxon>
        <taxon>Mortierellaceae</taxon>
        <taxon>Linnemannia</taxon>
    </lineage>
</organism>
<gene>
    <name evidence="2" type="ORF">BGZ97_007362</name>
</gene>
<keyword evidence="3" id="KW-1185">Reference proteome</keyword>
<sequence length="74" mass="8296">MRSKKSLYTDADMDMLGSESDRNEYDHGSDDDQGDPAELLAELGDSGNEQEPFFSFDAERAEPADLKHNECTHL</sequence>
<feature type="region of interest" description="Disordered" evidence="1">
    <location>
        <begin position="1"/>
        <end position="53"/>
    </location>
</feature>
<evidence type="ECO:0000313" key="2">
    <source>
        <dbReference type="EMBL" id="KAG0286603.1"/>
    </source>
</evidence>
<feature type="compositionally biased region" description="Basic and acidic residues" evidence="1">
    <location>
        <begin position="19"/>
        <end position="30"/>
    </location>
</feature>
<accession>A0A9P6UF57</accession>
<evidence type="ECO:0000256" key="1">
    <source>
        <dbReference type="SAM" id="MobiDB-lite"/>
    </source>
</evidence>
<comment type="caution">
    <text evidence="2">The sequence shown here is derived from an EMBL/GenBank/DDBJ whole genome shotgun (WGS) entry which is preliminary data.</text>
</comment>
<evidence type="ECO:0000313" key="3">
    <source>
        <dbReference type="Proteomes" id="UP000823405"/>
    </source>
</evidence>
<feature type="non-terminal residue" evidence="2">
    <location>
        <position position="1"/>
    </location>
</feature>
<reference evidence="2" key="1">
    <citation type="journal article" date="2020" name="Fungal Divers.">
        <title>Resolving the Mortierellaceae phylogeny through synthesis of multi-gene phylogenetics and phylogenomics.</title>
        <authorList>
            <person name="Vandepol N."/>
            <person name="Liber J."/>
            <person name="Desiro A."/>
            <person name="Na H."/>
            <person name="Kennedy M."/>
            <person name="Barry K."/>
            <person name="Grigoriev I.V."/>
            <person name="Miller A.N."/>
            <person name="O'Donnell K."/>
            <person name="Stajich J.E."/>
            <person name="Bonito G."/>
        </authorList>
    </citation>
    <scope>NUCLEOTIDE SEQUENCE</scope>
    <source>
        <strain evidence="2">NVP60</strain>
    </source>
</reference>
<dbReference type="EMBL" id="JAAAIN010003273">
    <property type="protein sequence ID" value="KAG0286603.1"/>
    <property type="molecule type" value="Genomic_DNA"/>
</dbReference>
<protein>
    <submittedName>
        <fullName evidence="2">Uncharacterized protein</fullName>
    </submittedName>
</protein>
<dbReference type="AlphaFoldDB" id="A0A9P6UF57"/>